<organism evidence="2">
    <name type="scientific">marine metagenome</name>
    <dbReference type="NCBI Taxonomy" id="408172"/>
    <lineage>
        <taxon>unclassified sequences</taxon>
        <taxon>metagenomes</taxon>
        <taxon>ecological metagenomes</taxon>
    </lineage>
</organism>
<feature type="compositionally biased region" description="Basic and acidic residues" evidence="1">
    <location>
        <begin position="51"/>
        <end position="64"/>
    </location>
</feature>
<evidence type="ECO:0000313" key="2">
    <source>
        <dbReference type="EMBL" id="SVC30972.1"/>
    </source>
</evidence>
<proteinExistence type="predicted"/>
<feature type="non-terminal residue" evidence="2">
    <location>
        <position position="1"/>
    </location>
</feature>
<protein>
    <submittedName>
        <fullName evidence="2">Uncharacterized protein</fullName>
    </submittedName>
</protein>
<evidence type="ECO:0000256" key="1">
    <source>
        <dbReference type="SAM" id="MobiDB-lite"/>
    </source>
</evidence>
<gene>
    <name evidence="2" type="ORF">METZ01_LOCUS283826</name>
</gene>
<accession>A0A382L6V5</accession>
<dbReference type="AlphaFoldDB" id="A0A382L6V5"/>
<dbReference type="EMBL" id="UINC01084376">
    <property type="protein sequence ID" value="SVC30972.1"/>
    <property type="molecule type" value="Genomic_DNA"/>
</dbReference>
<feature type="region of interest" description="Disordered" evidence="1">
    <location>
        <begin position="51"/>
        <end position="73"/>
    </location>
</feature>
<sequence>DKSKDDDDEVKATDADREKADRNIITRFKKLADVSKEFSQKGKFATQYIKRIDPKTGKPEKEKSGVTSPGDLKTYKIKFDQGPEKSVKLEDIKLVLALWDSGKLSGSVKLQLQKKMEKSHKDFESAVNMMRNVVKKLAPKGR</sequence>
<reference evidence="2" key="1">
    <citation type="submission" date="2018-05" db="EMBL/GenBank/DDBJ databases">
        <authorList>
            <person name="Lanie J.A."/>
            <person name="Ng W.-L."/>
            <person name="Kazmierczak K.M."/>
            <person name="Andrzejewski T.M."/>
            <person name="Davidsen T.M."/>
            <person name="Wayne K.J."/>
            <person name="Tettelin H."/>
            <person name="Glass J.I."/>
            <person name="Rusch D."/>
            <person name="Podicherti R."/>
            <person name="Tsui H.-C.T."/>
            <person name="Winkler M.E."/>
        </authorList>
    </citation>
    <scope>NUCLEOTIDE SEQUENCE</scope>
</reference>
<name>A0A382L6V5_9ZZZZ</name>